<dbReference type="InParanoid" id="A0A0U5JGE0"/>
<reference evidence="4" key="1">
    <citation type="submission" date="2015-09" db="EMBL/GenBank/DDBJ databases">
        <authorList>
            <person name="Bertelli C."/>
        </authorList>
    </citation>
    <scope>NUCLEOTIDE SEQUENCE [LARGE SCALE GENOMIC DNA]</scope>
    <source>
        <strain evidence="4">KNic</strain>
    </source>
</reference>
<feature type="chain" id="PRO_5006860466" evidence="1">
    <location>
        <begin position="25"/>
        <end position="150"/>
    </location>
</feature>
<sequence>MKIASKIILAVSALTLMNTGSLSAHSYGHTSRYVGEASMTYTGVIRSIREIIVEKHSSHLGTVGGGVAGGVIGSAIGRGRFLPTALGAVTGAVTGSLIEKRSNQRVALEYIIELSNGGLMTIVQSPGPYNVGQPVYVIVSPSGHSRLAPM</sequence>
<evidence type="ECO:0000259" key="2">
    <source>
        <dbReference type="Pfam" id="PF05433"/>
    </source>
</evidence>
<evidence type="ECO:0000256" key="1">
    <source>
        <dbReference type="SAM" id="SignalP"/>
    </source>
</evidence>
<accession>A0A0U5JGE0</accession>
<dbReference type="GO" id="GO:0019867">
    <property type="term" value="C:outer membrane"/>
    <property type="evidence" value="ECO:0007669"/>
    <property type="project" value="InterPro"/>
</dbReference>
<feature type="signal peptide" evidence="1">
    <location>
        <begin position="1"/>
        <end position="24"/>
    </location>
</feature>
<dbReference type="KEGG" id="pnl:PNK_1368"/>
<protein>
    <submittedName>
        <fullName evidence="3">Putative outer membrane lipoprotein</fullName>
    </submittedName>
</protein>
<evidence type="ECO:0000313" key="3">
    <source>
        <dbReference type="EMBL" id="CUI16981.1"/>
    </source>
</evidence>
<dbReference type="Pfam" id="PF05433">
    <property type="entry name" value="Rick_17kDa_Anti"/>
    <property type="match status" value="1"/>
</dbReference>
<proteinExistence type="predicted"/>
<dbReference type="InterPro" id="IPR008816">
    <property type="entry name" value="Gly_zipper_2TM_dom"/>
</dbReference>
<dbReference type="Proteomes" id="UP000069902">
    <property type="component" value="Chromosome cPNK"/>
</dbReference>
<dbReference type="PATRIC" id="fig|389348.3.peg.1531"/>
<keyword evidence="3" id="KW-0449">Lipoprotein</keyword>
<dbReference type="RefSeq" id="WP_051981995.1">
    <property type="nucleotide sequence ID" value="NZ_LN879502.1"/>
</dbReference>
<keyword evidence="1" id="KW-0732">Signal</keyword>
<organism evidence="3 4">
    <name type="scientific">Candidatus Protochlamydia naegleriophila</name>
    <dbReference type="NCBI Taxonomy" id="389348"/>
    <lineage>
        <taxon>Bacteria</taxon>
        <taxon>Pseudomonadati</taxon>
        <taxon>Chlamydiota</taxon>
        <taxon>Chlamydiia</taxon>
        <taxon>Parachlamydiales</taxon>
        <taxon>Parachlamydiaceae</taxon>
        <taxon>Candidatus Protochlamydia</taxon>
    </lineage>
</organism>
<keyword evidence="4" id="KW-1185">Reference proteome</keyword>
<gene>
    <name evidence="3" type="ORF">PNK_1368</name>
</gene>
<feature type="domain" description="Glycine zipper 2TM" evidence="2">
    <location>
        <begin position="60"/>
        <end position="99"/>
    </location>
</feature>
<evidence type="ECO:0000313" key="4">
    <source>
        <dbReference type="Proteomes" id="UP000069902"/>
    </source>
</evidence>
<name>A0A0U5JGE0_9BACT</name>
<dbReference type="EMBL" id="LN879502">
    <property type="protein sequence ID" value="CUI16981.1"/>
    <property type="molecule type" value="Genomic_DNA"/>
</dbReference>
<dbReference type="STRING" id="389348.PNK_1368"/>
<dbReference type="AlphaFoldDB" id="A0A0U5JGE0"/>